<dbReference type="Gene3D" id="3.30.465.10">
    <property type="match status" value="1"/>
</dbReference>
<dbReference type="InterPro" id="IPR006094">
    <property type="entry name" value="Oxid_FAD_bind_N"/>
</dbReference>
<dbReference type="InterPro" id="IPR036318">
    <property type="entry name" value="FAD-bd_PCMH-like_sf"/>
</dbReference>
<dbReference type="EC" id="1.3.1.98" evidence="5 19"/>
<feature type="domain" description="FAD-binding PCMH-type" evidence="20">
    <location>
        <begin position="17"/>
        <end position="187"/>
    </location>
</feature>
<dbReference type="PANTHER" id="PTHR21071">
    <property type="entry name" value="UDP-N-ACETYLENOLPYRUVOYLGLUCOSAMINE REDUCTASE"/>
    <property type="match status" value="1"/>
</dbReference>
<evidence type="ECO:0000256" key="13">
    <source>
        <dbReference type="ARBA" id="ARBA00022984"/>
    </source>
</evidence>
<dbReference type="GO" id="GO:0008762">
    <property type="term" value="F:UDP-N-acetylmuramate dehydrogenase activity"/>
    <property type="evidence" value="ECO:0007669"/>
    <property type="project" value="UniProtKB-EC"/>
</dbReference>
<organism evidence="21 22">
    <name type="scientific">Xylanibacter muris</name>
    <dbReference type="NCBI Taxonomy" id="2736290"/>
    <lineage>
        <taxon>Bacteria</taxon>
        <taxon>Pseudomonadati</taxon>
        <taxon>Bacteroidota</taxon>
        <taxon>Bacteroidia</taxon>
        <taxon>Bacteroidales</taxon>
        <taxon>Prevotellaceae</taxon>
        <taxon>Xylanibacter</taxon>
    </lineage>
</organism>
<dbReference type="SUPFAM" id="SSF56176">
    <property type="entry name" value="FAD-binding/transporter-associated domain-like"/>
    <property type="match status" value="1"/>
</dbReference>
<proteinExistence type="inferred from homology"/>
<keyword evidence="10 19" id="KW-0274">FAD</keyword>
<evidence type="ECO:0000256" key="15">
    <source>
        <dbReference type="ARBA" id="ARBA00023306"/>
    </source>
</evidence>
<evidence type="ECO:0000256" key="10">
    <source>
        <dbReference type="ARBA" id="ARBA00022827"/>
    </source>
</evidence>
<evidence type="ECO:0000313" key="21">
    <source>
        <dbReference type="EMBL" id="NPD92395.1"/>
    </source>
</evidence>
<comment type="pathway">
    <text evidence="4 19">Cell wall biogenesis; peptidoglycan biosynthesis.</text>
</comment>
<evidence type="ECO:0000256" key="19">
    <source>
        <dbReference type="HAMAP-Rule" id="MF_00037"/>
    </source>
</evidence>
<keyword evidence="16 19" id="KW-0961">Cell wall biogenesis/degradation</keyword>
<evidence type="ECO:0000256" key="12">
    <source>
        <dbReference type="ARBA" id="ARBA00022960"/>
    </source>
</evidence>
<evidence type="ECO:0000259" key="20">
    <source>
        <dbReference type="PROSITE" id="PS51387"/>
    </source>
</evidence>
<evidence type="ECO:0000256" key="18">
    <source>
        <dbReference type="ARBA" id="ARBA00048914"/>
    </source>
</evidence>
<dbReference type="PANTHER" id="PTHR21071:SF4">
    <property type="entry name" value="UDP-N-ACETYLENOLPYRUVOYLGLUCOSAMINE REDUCTASE"/>
    <property type="match status" value="1"/>
</dbReference>
<dbReference type="Gene3D" id="3.30.43.10">
    <property type="entry name" value="Uridine Diphospho-n-acetylenolpyruvylglucosamine Reductase, domain 2"/>
    <property type="match status" value="1"/>
</dbReference>
<evidence type="ECO:0000256" key="14">
    <source>
        <dbReference type="ARBA" id="ARBA00023002"/>
    </source>
</evidence>
<evidence type="ECO:0000256" key="3">
    <source>
        <dbReference type="ARBA" id="ARBA00004496"/>
    </source>
</evidence>
<evidence type="ECO:0000256" key="4">
    <source>
        <dbReference type="ARBA" id="ARBA00004752"/>
    </source>
</evidence>
<comment type="subcellular location">
    <subcellularLocation>
        <location evidence="3 19">Cytoplasm</location>
    </subcellularLocation>
</comment>
<dbReference type="NCBIfam" id="NF000755">
    <property type="entry name" value="PRK00046.1"/>
    <property type="match status" value="1"/>
</dbReference>
<comment type="function">
    <text evidence="2 19">Cell wall formation.</text>
</comment>
<evidence type="ECO:0000256" key="17">
    <source>
        <dbReference type="ARBA" id="ARBA00031026"/>
    </source>
</evidence>
<keyword evidence="22" id="KW-1185">Reference proteome</keyword>
<sequence length="337" mass="37087">MKDIYDYPLTDHNTFGIVAKCHRFIEFCSTDELQTILSGLGCEDYPLLVLGGGSNLLLTKDYPSTVIHSSIKGMEHTAAEDGVLLRVGSGEVWDDVVAYCVSNGWHGAENLSLIPGEVGASAVQNIGAYGSEAKDIIYMVEAMETSTGKTVSFTNAECGYAYRFSKFKGEWKNKYIITYVTYKLSDTFVPNTDYGNIKAELNSRGINNPTAVDLRNVIIDIRNAKLPDPKTEGNAGSFFMNPVVSREKYVELAAEYGNIPHYRIDDRHEKIPAGWLIDCCGWKGRALGRAGVHDKQALVLVNKGGADGTEILNLCNAVRRDVMDKFGIDIHPEVNIV</sequence>
<feature type="active site" description="Proton donor" evidence="19">
    <location>
        <position position="237"/>
    </location>
</feature>
<evidence type="ECO:0000313" key="22">
    <source>
        <dbReference type="Proteomes" id="UP000714420"/>
    </source>
</evidence>
<evidence type="ECO:0000256" key="7">
    <source>
        <dbReference type="ARBA" id="ARBA00022490"/>
    </source>
</evidence>
<keyword evidence="11 19" id="KW-0521">NADP</keyword>
<dbReference type="NCBIfam" id="TIGR00179">
    <property type="entry name" value="murB"/>
    <property type="match status" value="1"/>
</dbReference>
<dbReference type="InterPro" id="IPR016169">
    <property type="entry name" value="FAD-bd_PCMH_sub2"/>
</dbReference>
<keyword evidence="13 19" id="KW-0573">Peptidoglycan synthesis</keyword>
<feature type="active site" evidence="19">
    <location>
        <position position="163"/>
    </location>
</feature>
<accession>A0ABX2AQ99</accession>
<evidence type="ECO:0000256" key="2">
    <source>
        <dbReference type="ARBA" id="ARBA00003921"/>
    </source>
</evidence>
<dbReference type="InterPro" id="IPR011601">
    <property type="entry name" value="MurB_C"/>
</dbReference>
<dbReference type="SUPFAM" id="SSF56194">
    <property type="entry name" value="Uridine diphospho-N-Acetylenolpyruvylglucosamine reductase, MurB, C-terminal domain"/>
    <property type="match status" value="1"/>
</dbReference>
<evidence type="ECO:0000256" key="1">
    <source>
        <dbReference type="ARBA" id="ARBA00001974"/>
    </source>
</evidence>
<evidence type="ECO:0000256" key="8">
    <source>
        <dbReference type="ARBA" id="ARBA00022618"/>
    </source>
</evidence>
<dbReference type="Pfam" id="PF01565">
    <property type="entry name" value="FAD_binding_4"/>
    <property type="match status" value="1"/>
</dbReference>
<keyword evidence="9 19" id="KW-0285">Flavoprotein</keyword>
<dbReference type="InterPro" id="IPR036635">
    <property type="entry name" value="MurB_C_sf"/>
</dbReference>
<feature type="active site" evidence="19">
    <location>
        <position position="333"/>
    </location>
</feature>
<dbReference type="Gene3D" id="3.90.78.10">
    <property type="entry name" value="UDP-N-acetylenolpyruvoylglucosamine reductase, C-terminal domain"/>
    <property type="match status" value="1"/>
</dbReference>
<comment type="similarity">
    <text evidence="19">Belongs to the MurB family.</text>
</comment>
<dbReference type="Pfam" id="PF02873">
    <property type="entry name" value="MurB_C"/>
    <property type="match status" value="1"/>
</dbReference>
<evidence type="ECO:0000256" key="11">
    <source>
        <dbReference type="ARBA" id="ARBA00022857"/>
    </source>
</evidence>
<keyword evidence="15 19" id="KW-0131">Cell cycle</keyword>
<comment type="caution">
    <text evidence="21">The sequence shown here is derived from an EMBL/GenBank/DDBJ whole genome shotgun (WGS) entry which is preliminary data.</text>
</comment>
<evidence type="ECO:0000256" key="9">
    <source>
        <dbReference type="ARBA" id="ARBA00022630"/>
    </source>
</evidence>
<dbReference type="EMBL" id="JABKKF010000007">
    <property type="protein sequence ID" value="NPD92395.1"/>
    <property type="molecule type" value="Genomic_DNA"/>
</dbReference>
<name>A0ABX2AQ99_9BACT</name>
<evidence type="ECO:0000256" key="16">
    <source>
        <dbReference type="ARBA" id="ARBA00023316"/>
    </source>
</evidence>
<keyword evidence="8 19" id="KW-0132">Cell division</keyword>
<dbReference type="RefSeq" id="WP_172275729.1">
    <property type="nucleotide sequence ID" value="NZ_CASGMU010000006.1"/>
</dbReference>
<comment type="cofactor">
    <cofactor evidence="1 19">
        <name>FAD</name>
        <dbReference type="ChEBI" id="CHEBI:57692"/>
    </cofactor>
</comment>
<dbReference type="HAMAP" id="MF_00037">
    <property type="entry name" value="MurB"/>
    <property type="match status" value="1"/>
</dbReference>
<dbReference type="InterPro" id="IPR016166">
    <property type="entry name" value="FAD-bd_PCMH"/>
</dbReference>
<keyword evidence="14 19" id="KW-0560">Oxidoreductase</keyword>
<evidence type="ECO:0000256" key="6">
    <source>
        <dbReference type="ARBA" id="ARBA00015188"/>
    </source>
</evidence>
<dbReference type="Proteomes" id="UP000714420">
    <property type="component" value="Unassembled WGS sequence"/>
</dbReference>
<protein>
    <recommendedName>
        <fullName evidence="6 19">UDP-N-acetylenolpyruvoylglucosamine reductase</fullName>
        <ecNumber evidence="5 19">1.3.1.98</ecNumber>
    </recommendedName>
    <alternativeName>
        <fullName evidence="17 19">UDP-N-acetylmuramate dehydrogenase</fullName>
    </alternativeName>
</protein>
<gene>
    <name evidence="19 21" type="primary">murB</name>
    <name evidence="21" type="ORF">HPS56_08570</name>
</gene>
<dbReference type="InterPro" id="IPR016167">
    <property type="entry name" value="FAD-bd_PCMH_sub1"/>
</dbReference>
<evidence type="ECO:0000256" key="5">
    <source>
        <dbReference type="ARBA" id="ARBA00012518"/>
    </source>
</evidence>
<keyword evidence="7 19" id="KW-0963">Cytoplasm</keyword>
<dbReference type="PROSITE" id="PS51387">
    <property type="entry name" value="FAD_PCMH"/>
    <property type="match status" value="1"/>
</dbReference>
<dbReference type="InterPro" id="IPR003170">
    <property type="entry name" value="MurB"/>
</dbReference>
<reference evidence="21 22" key="1">
    <citation type="submission" date="2020-05" db="EMBL/GenBank/DDBJ databases">
        <title>Distinct polysaccharide utilization as determinants for interspecies competition between intestinal Prevotella spp.</title>
        <authorList>
            <person name="Galvez E.J.C."/>
            <person name="Iljazovic A."/>
            <person name="Strowig T."/>
        </authorList>
    </citation>
    <scope>NUCLEOTIDE SEQUENCE [LARGE SCALE GENOMIC DNA]</scope>
    <source>
        <strain evidence="21 22">PMUR</strain>
    </source>
</reference>
<comment type="catalytic activity">
    <reaction evidence="18 19">
        <text>UDP-N-acetyl-alpha-D-muramate + NADP(+) = UDP-N-acetyl-3-O-(1-carboxyvinyl)-alpha-D-glucosamine + NADPH + H(+)</text>
        <dbReference type="Rhea" id="RHEA:12248"/>
        <dbReference type="ChEBI" id="CHEBI:15378"/>
        <dbReference type="ChEBI" id="CHEBI:57783"/>
        <dbReference type="ChEBI" id="CHEBI:58349"/>
        <dbReference type="ChEBI" id="CHEBI:68483"/>
        <dbReference type="ChEBI" id="CHEBI:70757"/>
        <dbReference type="EC" id="1.3.1.98"/>
    </reaction>
</comment>
<keyword evidence="12 19" id="KW-0133">Cell shape</keyword>